<dbReference type="GO" id="GO:0010020">
    <property type="term" value="P:chloroplast fission"/>
    <property type="evidence" value="ECO:0007669"/>
    <property type="project" value="TreeGrafter"/>
</dbReference>
<dbReference type="Pfam" id="PF25515">
    <property type="entry name" value="Arm_PDR"/>
    <property type="match status" value="1"/>
</dbReference>
<proteinExistence type="predicted"/>
<name>A0A0B0NNE4_GOSAR</name>
<dbReference type="Pfam" id="PF23468">
    <property type="entry name" value="ARC6"/>
    <property type="match status" value="1"/>
</dbReference>
<reference evidence="5" key="1">
    <citation type="submission" date="2014-09" db="EMBL/GenBank/DDBJ databases">
        <authorList>
            <person name="Mudge J."/>
            <person name="Ramaraj T."/>
            <person name="Lindquist I.E."/>
            <person name="Bharti A.K."/>
            <person name="Sundararajan A."/>
            <person name="Cameron C.T."/>
            <person name="Woodward J.E."/>
            <person name="May G.D."/>
            <person name="Brubaker C."/>
            <person name="Broadhvest J."/>
            <person name="Wilkins T.A."/>
        </authorList>
    </citation>
    <scope>NUCLEOTIDE SEQUENCE</scope>
    <source>
        <strain evidence="5">cv. AKA8401</strain>
    </source>
</reference>
<evidence type="ECO:0000259" key="2">
    <source>
        <dbReference type="Pfam" id="PF23468"/>
    </source>
</evidence>
<evidence type="ECO:0000259" key="3">
    <source>
        <dbReference type="Pfam" id="PF25515"/>
    </source>
</evidence>
<dbReference type="InterPro" id="IPR044685">
    <property type="entry name" value="CPD1-like"/>
</dbReference>
<feature type="domain" description="Plastid division protein CDP1-like 1st alpha solenoid" evidence="3">
    <location>
        <begin position="167"/>
        <end position="313"/>
    </location>
</feature>
<accession>A0A0B0NNE4</accession>
<protein>
    <submittedName>
        <fullName evidence="4">Plastid division CDP1, chloroplastic-like protein</fullName>
    </submittedName>
</protein>
<dbReference type="Pfam" id="PF13355">
    <property type="entry name" value="ARC6-like_IMS"/>
    <property type="match status" value="1"/>
</dbReference>
<organism evidence="4 5">
    <name type="scientific">Gossypium arboreum</name>
    <name type="common">Tree cotton</name>
    <name type="synonym">Gossypium nanking</name>
    <dbReference type="NCBI Taxonomy" id="29729"/>
    <lineage>
        <taxon>Eukaryota</taxon>
        <taxon>Viridiplantae</taxon>
        <taxon>Streptophyta</taxon>
        <taxon>Embryophyta</taxon>
        <taxon>Tracheophyta</taxon>
        <taxon>Spermatophyta</taxon>
        <taxon>Magnoliopsida</taxon>
        <taxon>eudicotyledons</taxon>
        <taxon>Gunneridae</taxon>
        <taxon>Pentapetalae</taxon>
        <taxon>rosids</taxon>
        <taxon>malvids</taxon>
        <taxon>Malvales</taxon>
        <taxon>Malvaceae</taxon>
        <taxon>Malvoideae</taxon>
        <taxon>Gossypium</taxon>
    </lineage>
</organism>
<sequence length="868" mass="95969">MALSNLTLAPIVPPSSSSSSCCFFIRSSSYCEVSGFETLIKSNGYRFPTVRSRFQSGAIDTRGVGIVENNNNAAPVLSSPSSSVVGNAVVDIPVSCYQLIGVSSQAEKDEIVKSVMNLKGSEVDDGYTSDVVVSRQEILMDVRDKLLFETEYAGNVKEKIPPKSSLRIPWRWLPAAVCLLQEVGEEELVLEVGRAAIQRTDAKPYIHDLLLSMALAECSIAKIGFEKNKVSEGFEALARAQCLLRSTKSLKQMMLLSQIEESLEELAPACTLELLGLPRSPENADRRRGAIAALRELLRQGLDVESSCQVQDWSSFLSQALNRLLASEVVDILPWDNFAMARKNKKSIESQNQRVVIDFTCFYMALIAHIALGFSSRQTDLITKAKTICECLITSEGTDLKLEEAFCLFLLGQGSEAEIIEKLQQLESTSNRAPQNSITGKEKLSSSSINSSLEIWLKDAVLSLFPDTRDCSPSLANYFGGERRAPRSKKIKGSLQTIPNLGHRSLPTALASERRDFEDSLPRMKSSLHIVSAVKQLGPTDLQSPLVMGDDSGGSNVSSSSVQLERKFGVNQNKTWESWFSQSNVTERVTFVAILGCIFLTSCKLSGMNLSGVRRMSIWASSKPHMNTSSLTSKGDSFLDYNVGSPRIKAVGIGVKIKKLLDLAKVQFMNPSEARNSRTSCLPASLSTSITEVDTKQMSVEEAEALVRQWQAIKAEALGPNHQVDTLSEALDESMLIQWQALADMAKTRCCYWRFVLLQLTILRADVLLDIHRGEIAEIEALLEEAAELVDESQPKNPNYYRLRPEFLNPDCPSLGPTMHNYACVAHIRSDISLEGKMMDHGNSVEVILKCHHETKNRQHMHNKPRQD</sequence>
<dbReference type="GO" id="GO:0009706">
    <property type="term" value="C:chloroplast inner membrane"/>
    <property type="evidence" value="ECO:0007669"/>
    <property type="project" value="TreeGrafter"/>
</dbReference>
<dbReference type="Proteomes" id="UP000032142">
    <property type="component" value="Unassembled WGS sequence"/>
</dbReference>
<dbReference type="EMBL" id="KN397984">
    <property type="protein sequence ID" value="KHG12616.1"/>
    <property type="molecule type" value="Genomic_DNA"/>
</dbReference>
<evidence type="ECO:0000313" key="5">
    <source>
        <dbReference type="Proteomes" id="UP000032142"/>
    </source>
</evidence>
<evidence type="ECO:0000313" key="4">
    <source>
        <dbReference type="EMBL" id="KHG12616.1"/>
    </source>
</evidence>
<dbReference type="InterPro" id="IPR025344">
    <property type="entry name" value="CDP1-like_IMS"/>
</dbReference>
<feature type="domain" description="Plastid division protein CDP1-like IMS" evidence="1">
    <location>
        <begin position="703"/>
        <end position="800"/>
    </location>
</feature>
<gene>
    <name evidence="4" type="ORF">F383_04424</name>
</gene>
<evidence type="ECO:0000259" key="1">
    <source>
        <dbReference type="Pfam" id="PF13355"/>
    </source>
</evidence>
<dbReference type="PANTHER" id="PTHR33925:SF2">
    <property type="entry name" value="PLASTID DIVISION PROTEIN CDP1, CHLOROPLASTIC"/>
    <property type="match status" value="1"/>
</dbReference>
<dbReference type="PANTHER" id="PTHR33925">
    <property type="entry name" value="PLASTID DIVISION PROTEIN CDP1, CHLOROPLASTIC-RELATED"/>
    <property type="match status" value="1"/>
</dbReference>
<feature type="domain" description="Plastid division protein CDP1-like 2nd alpha solenoid" evidence="2">
    <location>
        <begin position="354"/>
        <end position="480"/>
    </location>
</feature>
<keyword evidence="5" id="KW-1185">Reference proteome</keyword>
<dbReference type="InterPro" id="IPR057137">
    <property type="entry name" value="CDP1-like_a_solenoid_2"/>
</dbReference>
<dbReference type="InterPro" id="IPR058032">
    <property type="entry name" value="CDP1-like_a_solenoid_1"/>
</dbReference>
<dbReference type="AlphaFoldDB" id="A0A0B0NNE4"/>